<dbReference type="InterPro" id="IPR036068">
    <property type="entry name" value="Nicotinate_pribotase-like_C"/>
</dbReference>
<dbReference type="EC" id="2.4.2.12" evidence="6"/>
<accession>A0A1Y2GV81</accession>
<dbReference type="NCBIfam" id="NF006629">
    <property type="entry name" value="PRK09198.1"/>
    <property type="match status" value="1"/>
</dbReference>
<dbReference type="PIRSF" id="PIRSF005943">
    <property type="entry name" value="NMPRT"/>
    <property type="match status" value="1"/>
</dbReference>
<dbReference type="GO" id="GO:0009435">
    <property type="term" value="P:NAD+ biosynthetic process"/>
    <property type="evidence" value="ECO:0007669"/>
    <property type="project" value="UniProtKB-UniPathway"/>
</dbReference>
<dbReference type="Gene3D" id="3.20.20.70">
    <property type="entry name" value="Aldolase class I"/>
    <property type="match status" value="1"/>
</dbReference>
<dbReference type="EMBL" id="MCFF01000008">
    <property type="protein sequence ID" value="ORZ24959.1"/>
    <property type="molecule type" value="Genomic_DNA"/>
</dbReference>
<dbReference type="STRING" id="64571.A0A1Y2GV81"/>
<dbReference type="Proteomes" id="UP000193648">
    <property type="component" value="Unassembled WGS sequence"/>
</dbReference>
<comment type="catalytic activity">
    <reaction evidence="8">
        <text>beta-nicotinamide D-ribonucleotide + diphosphate = 5-phospho-alpha-D-ribose 1-diphosphate + nicotinamide + H(+)</text>
        <dbReference type="Rhea" id="RHEA:16149"/>
        <dbReference type="ChEBI" id="CHEBI:14649"/>
        <dbReference type="ChEBI" id="CHEBI:15378"/>
        <dbReference type="ChEBI" id="CHEBI:17154"/>
        <dbReference type="ChEBI" id="CHEBI:33019"/>
        <dbReference type="ChEBI" id="CHEBI:58017"/>
        <dbReference type="EC" id="2.4.2.12"/>
    </reaction>
    <physiologicalReaction direction="right-to-left" evidence="8">
        <dbReference type="Rhea" id="RHEA:16151"/>
    </physiologicalReaction>
</comment>
<dbReference type="InterPro" id="IPR016471">
    <property type="entry name" value="Nicotinamide_PRibTrfase"/>
</dbReference>
<sequence length="537" mass="59750">MPLSSTLPFPISFAVLTDSYKVTHPLIYPEAQKMVAYGEARHGYDKDTEDSRIVVYGIRHFIENYVAKQWTEEDVIQAELFFSTHNAGFTPFPFPKDLFMKIVHEHNGYFPVKIEALPEGFVAHPHVPVFQIFAEGEMSRFVTFLETILTMIWYPMTVATLSRRSKDIIKAAYEKSVDEANFWSLNSRLHDFGFRGCTSVDQAILGGSAHLLNFTGTDTMAAAFHAQFYLNRGEPIASSIPASEHSVMMAFKTEKEAMEAMIEQFGDGIYACVMDSYDYQYALDSVLPAVAKFKVDKSANGFLVLRPDSGDIVDAVLAGLRAADKVFGSDKNKKGYKVLRGCGVIQGDGVSYESLRRILDATLAEGYAAENVAFGMGSGLLQKLNRDTISFATKLSHITYADGTPRDVMKHPKDDAGKISLPGILDVYTNEGGKLTVGPRRADGVPHPKNHLKVVYDHGKVPKADTSTRQFGTQTVQDNKYILSESEGLSAWETFGEIQKRLESLWENQPKVLNPISPELDNKIKHALSTDEPKKEK</sequence>
<dbReference type="InterPro" id="IPR041525">
    <property type="entry name" value="N/Namide_PRibTrfase"/>
</dbReference>
<dbReference type="SUPFAM" id="SSF51690">
    <property type="entry name" value="Nicotinate/Quinolinate PRTase C-terminal domain-like"/>
    <property type="match status" value="1"/>
</dbReference>
<comment type="caution">
    <text evidence="12">The sequence shown here is derived from an EMBL/GenBank/DDBJ whole genome shotgun (WGS) entry which is preliminary data.</text>
</comment>
<comment type="similarity">
    <text evidence="1">Belongs to the NAPRTase family.</text>
</comment>
<evidence type="ECO:0000259" key="10">
    <source>
        <dbReference type="Pfam" id="PF04095"/>
    </source>
</evidence>
<dbReference type="InParanoid" id="A0A1Y2GV81"/>
<evidence type="ECO:0000256" key="4">
    <source>
        <dbReference type="ARBA" id="ARBA00022679"/>
    </source>
</evidence>
<protein>
    <recommendedName>
        <fullName evidence="7">Nicotinamide phosphoribosyltransferase</fullName>
        <ecNumber evidence="6">2.4.2.12</ecNumber>
    </recommendedName>
</protein>
<keyword evidence="3 12" id="KW-0328">Glycosyltransferase</keyword>
<evidence type="ECO:0000256" key="8">
    <source>
        <dbReference type="ARBA" id="ARBA00047835"/>
    </source>
</evidence>
<reference evidence="12 13" key="1">
    <citation type="submission" date="2016-07" db="EMBL/GenBank/DDBJ databases">
        <title>Pervasive Adenine N6-methylation of Active Genes in Fungi.</title>
        <authorList>
            <consortium name="DOE Joint Genome Institute"/>
            <person name="Mondo S.J."/>
            <person name="Dannebaum R.O."/>
            <person name="Kuo R.C."/>
            <person name="Labutti K."/>
            <person name="Haridas S."/>
            <person name="Kuo A."/>
            <person name="Salamov A."/>
            <person name="Ahrendt S.R."/>
            <person name="Lipzen A."/>
            <person name="Sullivan W."/>
            <person name="Andreopoulos W.B."/>
            <person name="Clum A."/>
            <person name="Lindquist E."/>
            <person name="Daum C."/>
            <person name="Ramamoorthy G.K."/>
            <person name="Gryganskyi A."/>
            <person name="Culley D."/>
            <person name="Magnuson J.K."/>
            <person name="James T.Y."/>
            <person name="O'Malley M.A."/>
            <person name="Stajich J.E."/>
            <person name="Spatafora J.W."/>
            <person name="Visel A."/>
            <person name="Grigoriev I.V."/>
        </authorList>
    </citation>
    <scope>NUCLEOTIDE SEQUENCE [LARGE SCALE GENOMIC DNA]</scope>
    <source>
        <strain evidence="12 13">NRRL 3116</strain>
    </source>
</reference>
<evidence type="ECO:0000256" key="6">
    <source>
        <dbReference type="ARBA" id="ARBA00035024"/>
    </source>
</evidence>
<evidence type="ECO:0000256" key="3">
    <source>
        <dbReference type="ARBA" id="ARBA00022676"/>
    </source>
</evidence>
<feature type="domain" description="Nicotinate/nicotinamide phosphoribosyltransferase" evidence="10">
    <location>
        <begin position="188"/>
        <end position="424"/>
    </location>
</feature>
<dbReference type="PANTHER" id="PTHR43816">
    <property type="entry name" value="NICOTINAMIDE PHOSPHORIBOSYLTRANSFERASE"/>
    <property type="match status" value="1"/>
</dbReference>
<gene>
    <name evidence="12" type="ORF">BCR41DRAFT_348789</name>
</gene>
<evidence type="ECO:0000256" key="7">
    <source>
        <dbReference type="ARBA" id="ARBA00035036"/>
    </source>
</evidence>
<feature type="domain" description="Nicotinamide phosphoribosyltransferase N-terminal" evidence="11">
    <location>
        <begin position="13"/>
        <end position="114"/>
    </location>
</feature>
<name>A0A1Y2GV81_9FUNG</name>
<keyword evidence="4 12" id="KW-0808">Transferase</keyword>
<dbReference type="Pfam" id="PF18127">
    <property type="entry name" value="NAMPT_N"/>
    <property type="match status" value="1"/>
</dbReference>
<dbReference type="PANTHER" id="PTHR43816:SF1">
    <property type="entry name" value="NICOTINAMIDE PHOSPHORIBOSYLTRANSFERASE"/>
    <property type="match status" value="1"/>
</dbReference>
<dbReference type="AlphaFoldDB" id="A0A1Y2GV81"/>
<keyword evidence="13" id="KW-1185">Reference proteome</keyword>
<dbReference type="InterPro" id="IPR013785">
    <property type="entry name" value="Aldolase_TIM"/>
</dbReference>
<dbReference type="InterPro" id="IPR041529">
    <property type="entry name" value="DUF5598"/>
</dbReference>
<evidence type="ECO:0000256" key="2">
    <source>
        <dbReference type="ARBA" id="ARBA00022642"/>
    </source>
</evidence>
<dbReference type="UniPathway" id="UPA00253"/>
<keyword evidence="2" id="KW-0662">Pyridine nucleotide biosynthesis</keyword>
<feature type="compositionally biased region" description="Basic and acidic residues" evidence="9">
    <location>
        <begin position="520"/>
        <end position="537"/>
    </location>
</feature>
<evidence type="ECO:0000256" key="9">
    <source>
        <dbReference type="SAM" id="MobiDB-lite"/>
    </source>
</evidence>
<dbReference type="RefSeq" id="XP_021883940.1">
    <property type="nucleotide sequence ID" value="XM_022023367.1"/>
</dbReference>
<comment type="pathway">
    <text evidence="5">Cofactor biosynthesis; NAD(+) biosynthesis; nicotinamide D-ribonucleotide from 5-phospho-alpha-D-ribose 1-diphosphate and nicotinamide: step 1/1.</text>
</comment>
<evidence type="ECO:0000313" key="13">
    <source>
        <dbReference type="Proteomes" id="UP000193648"/>
    </source>
</evidence>
<dbReference type="GO" id="GO:0047280">
    <property type="term" value="F:nicotinamide phosphoribosyltransferase activity"/>
    <property type="evidence" value="ECO:0007669"/>
    <property type="project" value="UniProtKB-EC"/>
</dbReference>
<proteinExistence type="inferred from homology"/>
<organism evidence="12 13">
    <name type="scientific">Lobosporangium transversale</name>
    <dbReference type="NCBI Taxonomy" id="64571"/>
    <lineage>
        <taxon>Eukaryota</taxon>
        <taxon>Fungi</taxon>
        <taxon>Fungi incertae sedis</taxon>
        <taxon>Mucoromycota</taxon>
        <taxon>Mortierellomycotina</taxon>
        <taxon>Mortierellomycetes</taxon>
        <taxon>Mortierellales</taxon>
        <taxon>Mortierellaceae</taxon>
        <taxon>Lobosporangium</taxon>
    </lineage>
</organism>
<dbReference type="OrthoDB" id="193380at2759"/>
<evidence type="ECO:0000313" key="12">
    <source>
        <dbReference type="EMBL" id="ORZ24959.1"/>
    </source>
</evidence>
<evidence type="ECO:0000256" key="1">
    <source>
        <dbReference type="ARBA" id="ARBA00010897"/>
    </source>
</evidence>
<feature type="region of interest" description="Disordered" evidence="9">
    <location>
        <begin position="515"/>
        <end position="537"/>
    </location>
</feature>
<evidence type="ECO:0000259" key="11">
    <source>
        <dbReference type="Pfam" id="PF18127"/>
    </source>
</evidence>
<dbReference type="Pfam" id="PF04095">
    <property type="entry name" value="NAPRTase"/>
    <property type="match status" value="1"/>
</dbReference>
<dbReference type="GeneID" id="33565211"/>
<evidence type="ECO:0000256" key="5">
    <source>
        <dbReference type="ARBA" id="ARBA00035007"/>
    </source>
</evidence>